<evidence type="ECO:0000259" key="1">
    <source>
        <dbReference type="SMART" id="SM00530"/>
    </source>
</evidence>
<protein>
    <submittedName>
        <fullName evidence="2">Helix-turn-helix domain-containing protein</fullName>
    </submittedName>
</protein>
<dbReference type="EMBL" id="JAGGDJ010000065">
    <property type="protein sequence ID" value="MBO7748615.1"/>
    <property type="molecule type" value="Genomic_DNA"/>
</dbReference>
<dbReference type="Pfam" id="PF17765">
    <property type="entry name" value="MLTR_LBD"/>
    <property type="match status" value="1"/>
</dbReference>
<proteinExistence type="predicted"/>
<dbReference type="InterPro" id="IPR010982">
    <property type="entry name" value="Lambda_DNA-bd_dom_sf"/>
</dbReference>
<dbReference type="InterPro" id="IPR001387">
    <property type="entry name" value="Cro/C1-type_HTH"/>
</dbReference>
<gene>
    <name evidence="2" type="ORF">I8J29_31005</name>
</gene>
<reference evidence="2 3" key="1">
    <citation type="submission" date="2021-03" db="EMBL/GenBank/DDBJ databases">
        <title>Paenibacillus artemisicola MWE-103 whole genome sequence.</title>
        <authorList>
            <person name="Ham Y.J."/>
        </authorList>
    </citation>
    <scope>NUCLEOTIDE SEQUENCE [LARGE SCALE GENOMIC DNA]</scope>
    <source>
        <strain evidence="2 3">MWE-103</strain>
    </source>
</reference>
<dbReference type="PANTHER" id="PTHR35010">
    <property type="entry name" value="BLL4672 PROTEIN-RELATED"/>
    <property type="match status" value="1"/>
</dbReference>
<dbReference type="SMART" id="SM00530">
    <property type="entry name" value="HTH_XRE"/>
    <property type="match status" value="1"/>
</dbReference>
<dbReference type="RefSeq" id="WP_208851159.1">
    <property type="nucleotide sequence ID" value="NZ_JAGGDJ010000065.1"/>
</dbReference>
<dbReference type="Pfam" id="PF13560">
    <property type="entry name" value="HTH_31"/>
    <property type="match status" value="1"/>
</dbReference>
<feature type="domain" description="HTH cro/C1-type" evidence="1">
    <location>
        <begin position="14"/>
        <end position="87"/>
    </location>
</feature>
<dbReference type="PANTHER" id="PTHR35010:SF2">
    <property type="entry name" value="BLL4672 PROTEIN"/>
    <property type="match status" value="1"/>
</dbReference>
<dbReference type="InterPro" id="IPR041413">
    <property type="entry name" value="MLTR_LBD"/>
</dbReference>
<accession>A0ABS3WKF4</accession>
<evidence type="ECO:0000313" key="3">
    <source>
        <dbReference type="Proteomes" id="UP000670947"/>
    </source>
</evidence>
<dbReference type="CDD" id="cd00093">
    <property type="entry name" value="HTH_XRE"/>
    <property type="match status" value="1"/>
</dbReference>
<keyword evidence="3" id="KW-1185">Reference proteome</keyword>
<name>A0ABS3WKF4_9BACL</name>
<dbReference type="SUPFAM" id="SSF47413">
    <property type="entry name" value="lambda repressor-like DNA-binding domains"/>
    <property type="match status" value="1"/>
</dbReference>
<sequence length="276" mass="31206">MSTENQKAKLLGAFLKSRREKLSPPEAGLPAGYGKRRTPGLRREEVAQLAHVSTTWYTWLEQGRAAAPSRQVMDSVARALRLDDHEHQHLLHLASLDIPAGDRAEEAEAVSPDLARLVAQLPGPAFVATDSTEVLCWNEQARRVICDFPSFAREDRYMAWLTFMDGRLRRSIVNWDAYARYTVAVLRGRYERNLRDAGFQRLIERLLAASPDFKALWDTHDVAEKSGRSFGLRHPERGELSFAVNTFSQINGNANIHCCIFVPAEGTGTEERLRDY</sequence>
<organism evidence="2 3">
    <name type="scientific">Paenibacillus artemisiicola</name>
    <dbReference type="NCBI Taxonomy" id="1172618"/>
    <lineage>
        <taxon>Bacteria</taxon>
        <taxon>Bacillati</taxon>
        <taxon>Bacillota</taxon>
        <taxon>Bacilli</taxon>
        <taxon>Bacillales</taxon>
        <taxon>Paenibacillaceae</taxon>
        <taxon>Paenibacillus</taxon>
    </lineage>
</organism>
<dbReference type="Gene3D" id="3.30.450.180">
    <property type="match status" value="1"/>
</dbReference>
<evidence type="ECO:0000313" key="2">
    <source>
        <dbReference type="EMBL" id="MBO7748615.1"/>
    </source>
</evidence>
<dbReference type="Proteomes" id="UP000670947">
    <property type="component" value="Unassembled WGS sequence"/>
</dbReference>
<dbReference type="Gene3D" id="1.10.260.40">
    <property type="entry name" value="lambda repressor-like DNA-binding domains"/>
    <property type="match status" value="1"/>
</dbReference>
<comment type="caution">
    <text evidence="2">The sequence shown here is derived from an EMBL/GenBank/DDBJ whole genome shotgun (WGS) entry which is preliminary data.</text>
</comment>